<keyword evidence="4 7" id="KW-0249">Electron transport</keyword>
<dbReference type="GO" id="GO:0019646">
    <property type="term" value="P:aerobic electron transport chain"/>
    <property type="evidence" value="ECO:0007669"/>
    <property type="project" value="InterPro"/>
</dbReference>
<gene>
    <name evidence="10" type="ORF">BX592_12492</name>
</gene>
<dbReference type="Proteomes" id="UP000295509">
    <property type="component" value="Unassembled WGS sequence"/>
</dbReference>
<name>A0A4R8LEK3_9BURK</name>
<dbReference type="EMBL" id="SORE01000024">
    <property type="protein sequence ID" value="TDY40579.1"/>
    <property type="molecule type" value="Genomic_DNA"/>
</dbReference>
<dbReference type="PROSITE" id="PS51373">
    <property type="entry name" value="HIPIP"/>
    <property type="match status" value="1"/>
</dbReference>
<dbReference type="RefSeq" id="WP_134196174.1">
    <property type="nucleotide sequence ID" value="NZ_JBHLUW010000036.1"/>
</dbReference>
<dbReference type="InterPro" id="IPR036369">
    <property type="entry name" value="HIPIP_sf"/>
</dbReference>
<keyword evidence="6 7" id="KW-0411">Iron-sulfur</keyword>
<comment type="caution">
    <text evidence="10">The sequence shown here is derived from an EMBL/GenBank/DDBJ whole genome shotgun (WGS) entry which is preliminary data.</text>
</comment>
<keyword evidence="2 7" id="KW-0004">4Fe-4S</keyword>
<reference evidence="10 11" key="1">
    <citation type="submission" date="2019-03" db="EMBL/GenBank/DDBJ databases">
        <title>Genomic Encyclopedia of Type Strains, Phase III (KMG-III): the genomes of soil and plant-associated and newly described type strains.</title>
        <authorList>
            <person name="Whitman W."/>
        </authorList>
    </citation>
    <scope>NUCLEOTIDE SEQUENCE [LARGE SCALE GENOMIC DNA]</scope>
    <source>
        <strain evidence="10 11">LMG 29544</strain>
    </source>
</reference>
<evidence type="ECO:0000256" key="3">
    <source>
        <dbReference type="ARBA" id="ARBA00022723"/>
    </source>
</evidence>
<evidence type="ECO:0000313" key="10">
    <source>
        <dbReference type="EMBL" id="TDY40579.1"/>
    </source>
</evidence>
<dbReference type="GO" id="GO:0009055">
    <property type="term" value="F:electron transfer activity"/>
    <property type="evidence" value="ECO:0007669"/>
    <property type="project" value="InterPro"/>
</dbReference>
<evidence type="ECO:0000259" key="9">
    <source>
        <dbReference type="PROSITE" id="PS51373"/>
    </source>
</evidence>
<dbReference type="GO" id="GO:0051539">
    <property type="term" value="F:4 iron, 4 sulfur cluster binding"/>
    <property type="evidence" value="ECO:0007669"/>
    <property type="project" value="UniProtKB-KW"/>
</dbReference>
<feature type="domain" description="High potential iron-sulfur proteins family profile" evidence="9">
    <location>
        <begin position="26"/>
        <end position="103"/>
    </location>
</feature>
<keyword evidence="11" id="KW-1185">Reference proteome</keyword>
<evidence type="ECO:0000313" key="11">
    <source>
        <dbReference type="Proteomes" id="UP000295509"/>
    </source>
</evidence>
<dbReference type="Gene3D" id="4.10.490.10">
    <property type="entry name" value="High potential iron-sulphur protein"/>
    <property type="match status" value="1"/>
</dbReference>
<feature type="chain" id="PRO_5020892995" description="High-potential iron-sulfur protein" evidence="8">
    <location>
        <begin position="28"/>
        <end position="103"/>
    </location>
</feature>
<proteinExistence type="inferred from homology"/>
<keyword evidence="1 7" id="KW-0813">Transport</keyword>
<dbReference type="AlphaFoldDB" id="A0A4R8LEK3"/>
<comment type="subunit">
    <text evidence="7">Homodimer.</text>
</comment>
<keyword evidence="8" id="KW-0732">Signal</keyword>
<feature type="signal peptide" evidence="8">
    <location>
        <begin position="1"/>
        <end position="27"/>
    </location>
</feature>
<dbReference type="GO" id="GO:0046872">
    <property type="term" value="F:metal ion binding"/>
    <property type="evidence" value="ECO:0007669"/>
    <property type="project" value="UniProtKB-KW"/>
</dbReference>
<dbReference type="OrthoDB" id="5298540at2"/>
<keyword evidence="5 7" id="KW-0408">Iron</keyword>
<evidence type="ECO:0000256" key="7">
    <source>
        <dbReference type="RuleBase" id="RU000620"/>
    </source>
</evidence>
<evidence type="ECO:0000256" key="4">
    <source>
        <dbReference type="ARBA" id="ARBA00022982"/>
    </source>
</evidence>
<dbReference type="InterPro" id="IPR000170">
    <property type="entry name" value="High_potential_FeS_prot"/>
</dbReference>
<organism evidence="10 11">
    <name type="scientific">Paraburkholderia rhizosphaerae</name>
    <dbReference type="NCBI Taxonomy" id="480658"/>
    <lineage>
        <taxon>Bacteria</taxon>
        <taxon>Pseudomonadati</taxon>
        <taxon>Pseudomonadota</taxon>
        <taxon>Betaproteobacteria</taxon>
        <taxon>Burkholderiales</taxon>
        <taxon>Burkholderiaceae</taxon>
        <taxon>Paraburkholderia</taxon>
    </lineage>
</organism>
<comment type="function">
    <text evidence="7">Specific class of high-redox-potential 4Fe-4S ferredoxins. Functions in anaerobic electron transport in most purple and in some other photosynthetic bacteria and in at least one genus (Paracoccus) of halophilic, denitrifying bacteria.</text>
</comment>
<keyword evidence="3 7" id="KW-0479">Metal-binding</keyword>
<dbReference type="Pfam" id="PF01355">
    <property type="entry name" value="HIPIP"/>
    <property type="match status" value="1"/>
</dbReference>
<sequence length="103" mass="10652">MSASRRAFVISLAGLASNLFLVNVARADGTPVSESDPAAMALGYKANASQVDKAKFKNYMPGDKCSNCQFYQGAASAASAPCPLLGGKLVLGEGWCQGYAKKA</sequence>
<evidence type="ECO:0000256" key="6">
    <source>
        <dbReference type="ARBA" id="ARBA00023014"/>
    </source>
</evidence>
<evidence type="ECO:0000256" key="5">
    <source>
        <dbReference type="ARBA" id="ARBA00023004"/>
    </source>
</evidence>
<comment type="similarity">
    <text evidence="7">Belongs to the high-potential iron-sulfur protein (HiPIP) family.</text>
</comment>
<accession>A0A4R8LEK3</accession>
<protein>
    <recommendedName>
        <fullName evidence="7">High-potential iron-sulfur protein</fullName>
        <shortName evidence="7">HiPIP</shortName>
    </recommendedName>
</protein>
<dbReference type="SUPFAM" id="SSF57652">
    <property type="entry name" value="HIPIP (high potential iron protein)"/>
    <property type="match status" value="1"/>
</dbReference>
<evidence type="ECO:0000256" key="8">
    <source>
        <dbReference type="SAM" id="SignalP"/>
    </source>
</evidence>
<evidence type="ECO:0000256" key="2">
    <source>
        <dbReference type="ARBA" id="ARBA00022485"/>
    </source>
</evidence>
<evidence type="ECO:0000256" key="1">
    <source>
        <dbReference type="ARBA" id="ARBA00022448"/>
    </source>
</evidence>